<evidence type="ECO:0000256" key="2">
    <source>
        <dbReference type="SAM" id="MobiDB-lite"/>
    </source>
</evidence>
<dbReference type="Proteomes" id="UP000765509">
    <property type="component" value="Unassembled WGS sequence"/>
</dbReference>
<feature type="region of interest" description="Disordered" evidence="2">
    <location>
        <begin position="41"/>
        <end position="82"/>
    </location>
</feature>
<sequence length="119" mass="13597">MSSSSFSLVSQNLAPIMPFIEPTQPIELPLIFEFQSSNQNQSSFKNHIHSNSKFNPIQSNHIQTQDSLDHESGNTSEEEAMLERTRMDLERKLGELAKLKKQLAQTEKRERELASRIVA</sequence>
<accession>A0A9Q3I6Z0</accession>
<feature type="compositionally biased region" description="Polar residues" evidence="2">
    <location>
        <begin position="49"/>
        <end position="66"/>
    </location>
</feature>
<protein>
    <submittedName>
        <fullName evidence="3">Uncharacterized protein</fullName>
    </submittedName>
</protein>
<keyword evidence="4" id="KW-1185">Reference proteome</keyword>
<evidence type="ECO:0000256" key="1">
    <source>
        <dbReference type="SAM" id="Coils"/>
    </source>
</evidence>
<gene>
    <name evidence="3" type="ORF">O181_071941</name>
</gene>
<dbReference type="AlphaFoldDB" id="A0A9Q3I6Z0"/>
<dbReference type="OrthoDB" id="2503476at2759"/>
<evidence type="ECO:0000313" key="3">
    <source>
        <dbReference type="EMBL" id="MBW0532226.1"/>
    </source>
</evidence>
<keyword evidence="1" id="KW-0175">Coiled coil</keyword>
<comment type="caution">
    <text evidence="3">The sequence shown here is derived from an EMBL/GenBank/DDBJ whole genome shotgun (WGS) entry which is preliminary data.</text>
</comment>
<dbReference type="EMBL" id="AVOT02037544">
    <property type="protein sequence ID" value="MBW0532226.1"/>
    <property type="molecule type" value="Genomic_DNA"/>
</dbReference>
<proteinExistence type="predicted"/>
<reference evidence="3" key="1">
    <citation type="submission" date="2021-03" db="EMBL/GenBank/DDBJ databases">
        <title>Draft genome sequence of rust myrtle Austropuccinia psidii MF-1, a brazilian biotype.</title>
        <authorList>
            <person name="Quecine M.C."/>
            <person name="Pachon D.M.R."/>
            <person name="Bonatelli M.L."/>
            <person name="Correr F.H."/>
            <person name="Franceschini L.M."/>
            <person name="Leite T.F."/>
            <person name="Margarido G.R.A."/>
            <person name="Almeida C.A."/>
            <person name="Ferrarezi J.A."/>
            <person name="Labate C.A."/>
        </authorList>
    </citation>
    <scope>NUCLEOTIDE SEQUENCE</scope>
    <source>
        <strain evidence="3">MF-1</strain>
    </source>
</reference>
<name>A0A9Q3I6Z0_9BASI</name>
<evidence type="ECO:0000313" key="4">
    <source>
        <dbReference type="Proteomes" id="UP000765509"/>
    </source>
</evidence>
<feature type="coiled-coil region" evidence="1">
    <location>
        <begin position="82"/>
        <end position="116"/>
    </location>
</feature>
<organism evidence="3 4">
    <name type="scientific">Austropuccinia psidii MF-1</name>
    <dbReference type="NCBI Taxonomy" id="1389203"/>
    <lineage>
        <taxon>Eukaryota</taxon>
        <taxon>Fungi</taxon>
        <taxon>Dikarya</taxon>
        <taxon>Basidiomycota</taxon>
        <taxon>Pucciniomycotina</taxon>
        <taxon>Pucciniomycetes</taxon>
        <taxon>Pucciniales</taxon>
        <taxon>Sphaerophragmiaceae</taxon>
        <taxon>Austropuccinia</taxon>
    </lineage>
</organism>